<sequence>MTPWHNMHVPGTWRQQWRWSRRQLFAVLLAVIVLSLFVHPSARSIGRNYYDNDLALDPPSWDSIRLYEDTLPQHNLELPFPEGRNGRYVMFSEQVFGLGWNNVLNELLMNAHLAYASGRAYVFHDYGWNPDHYPWPRHQWRGDHPWTPIPALLAGPTAGGPWEPGDPAPRSVSSEFFDVVCPRDQRRIINTADAKEPVRSANGLEIFEHWRRLLHDAPEPCIEIMPAPLDVDWVPQTFDLWLWGSDRILSLWEEFSRSPTSRLLAPSPIAAAAVDRNEYLFLPKGPRVPHGSRDPYARLLAIHLRRGDYESHCRHFAKYSSTFYSWNLLPFLPDKFLLPAVLAAEESEERTQYYLRRCLPDFDEILKKIRQSRDEYLAADGNNRETLDVLYLATNDDGEWLAKLTMALRRDGWYTIVTSKDLELDAEQLDVNMAVDMEILRKAVVFIGNGWSSFTSNIVHRRLVDGRAPITIRFY</sequence>
<dbReference type="EMBL" id="KN882043">
    <property type="protein sequence ID" value="KIY46101.1"/>
    <property type="molecule type" value="Genomic_DNA"/>
</dbReference>
<protein>
    <submittedName>
        <fullName evidence="1">Uncharacterized protein</fullName>
    </submittedName>
</protein>
<dbReference type="AlphaFoldDB" id="A0A0D7A844"/>
<proteinExistence type="predicted"/>
<accession>A0A0D7A844</accession>
<keyword evidence="2" id="KW-1185">Reference proteome</keyword>
<dbReference type="CDD" id="cd11296">
    <property type="entry name" value="O-FucT_like"/>
    <property type="match status" value="1"/>
</dbReference>
<organism evidence="1 2">
    <name type="scientific">Fistulina hepatica ATCC 64428</name>
    <dbReference type="NCBI Taxonomy" id="1128425"/>
    <lineage>
        <taxon>Eukaryota</taxon>
        <taxon>Fungi</taxon>
        <taxon>Dikarya</taxon>
        <taxon>Basidiomycota</taxon>
        <taxon>Agaricomycotina</taxon>
        <taxon>Agaricomycetes</taxon>
        <taxon>Agaricomycetidae</taxon>
        <taxon>Agaricales</taxon>
        <taxon>Fistulinaceae</taxon>
        <taxon>Fistulina</taxon>
    </lineage>
</organism>
<evidence type="ECO:0000313" key="1">
    <source>
        <dbReference type="EMBL" id="KIY46101.1"/>
    </source>
</evidence>
<name>A0A0D7A844_9AGAR</name>
<dbReference type="OrthoDB" id="2559662at2759"/>
<dbReference type="Gene3D" id="3.40.50.11350">
    <property type="match status" value="1"/>
</dbReference>
<reference evidence="1 2" key="1">
    <citation type="journal article" date="2015" name="Fungal Genet. Biol.">
        <title>Evolution of novel wood decay mechanisms in Agaricales revealed by the genome sequences of Fistulina hepatica and Cylindrobasidium torrendii.</title>
        <authorList>
            <person name="Floudas D."/>
            <person name="Held B.W."/>
            <person name="Riley R."/>
            <person name="Nagy L.G."/>
            <person name="Koehler G."/>
            <person name="Ransdell A.S."/>
            <person name="Younus H."/>
            <person name="Chow J."/>
            <person name="Chiniquy J."/>
            <person name="Lipzen A."/>
            <person name="Tritt A."/>
            <person name="Sun H."/>
            <person name="Haridas S."/>
            <person name="LaButti K."/>
            <person name="Ohm R.A."/>
            <person name="Kues U."/>
            <person name="Blanchette R.A."/>
            <person name="Grigoriev I.V."/>
            <person name="Minto R.E."/>
            <person name="Hibbett D.S."/>
        </authorList>
    </citation>
    <scope>NUCLEOTIDE SEQUENCE [LARGE SCALE GENOMIC DNA]</scope>
    <source>
        <strain evidence="1 2">ATCC 64428</strain>
    </source>
</reference>
<evidence type="ECO:0000313" key="2">
    <source>
        <dbReference type="Proteomes" id="UP000054144"/>
    </source>
</evidence>
<dbReference type="Proteomes" id="UP000054144">
    <property type="component" value="Unassembled WGS sequence"/>
</dbReference>
<gene>
    <name evidence="1" type="ORF">FISHEDRAFT_66570</name>
</gene>